<dbReference type="Gene3D" id="3.40.630.30">
    <property type="match status" value="1"/>
</dbReference>
<dbReference type="Pfam" id="PF13673">
    <property type="entry name" value="Acetyltransf_10"/>
    <property type="match status" value="1"/>
</dbReference>
<evidence type="ECO:0000259" key="1">
    <source>
        <dbReference type="PROSITE" id="PS51186"/>
    </source>
</evidence>
<dbReference type="EMBL" id="JAHHHD010000018">
    <property type="protein sequence ID" value="MBW4660177.1"/>
    <property type="molecule type" value="Genomic_DNA"/>
</dbReference>
<dbReference type="InterPro" id="IPR016181">
    <property type="entry name" value="Acyl_CoA_acyltransferase"/>
</dbReference>
<dbReference type="PROSITE" id="PS51186">
    <property type="entry name" value="GNAT"/>
    <property type="match status" value="1"/>
</dbReference>
<gene>
    <name evidence="2" type="ORF">KME15_15990</name>
</gene>
<comment type="caution">
    <text evidence="2">The sequence shown here is derived from an EMBL/GenBank/DDBJ whole genome shotgun (WGS) entry which is preliminary data.</text>
</comment>
<dbReference type="PANTHER" id="PTHR13355:SF11">
    <property type="entry name" value="GLUCOSAMINE 6-PHOSPHATE N-ACETYLTRANSFERASE"/>
    <property type="match status" value="1"/>
</dbReference>
<dbReference type="SUPFAM" id="SSF55729">
    <property type="entry name" value="Acyl-CoA N-acyltransferases (Nat)"/>
    <property type="match status" value="1"/>
</dbReference>
<dbReference type="AlphaFoldDB" id="A0A951QBE5"/>
<reference evidence="2" key="2">
    <citation type="journal article" date="2022" name="Microbiol. Resour. Announc.">
        <title>Metagenome Sequencing to Explore Phylogenomics of Terrestrial Cyanobacteria.</title>
        <authorList>
            <person name="Ward R.D."/>
            <person name="Stajich J.E."/>
            <person name="Johansen J.R."/>
            <person name="Huntemann M."/>
            <person name="Clum A."/>
            <person name="Foster B."/>
            <person name="Foster B."/>
            <person name="Roux S."/>
            <person name="Palaniappan K."/>
            <person name="Varghese N."/>
            <person name="Mukherjee S."/>
            <person name="Reddy T.B.K."/>
            <person name="Daum C."/>
            <person name="Copeland A."/>
            <person name="Chen I.A."/>
            <person name="Ivanova N.N."/>
            <person name="Kyrpides N.C."/>
            <person name="Shapiro N."/>
            <person name="Eloe-Fadrosh E.A."/>
            <person name="Pietrasiak N."/>
        </authorList>
    </citation>
    <scope>NUCLEOTIDE SEQUENCE</scope>
    <source>
        <strain evidence="2">UHER 2000/2452</strain>
    </source>
</reference>
<dbReference type="CDD" id="cd04301">
    <property type="entry name" value="NAT_SF"/>
    <property type="match status" value="1"/>
</dbReference>
<dbReference type="GO" id="GO:0004343">
    <property type="term" value="F:glucosamine 6-phosphate N-acetyltransferase activity"/>
    <property type="evidence" value="ECO:0007669"/>
    <property type="project" value="TreeGrafter"/>
</dbReference>
<evidence type="ECO:0000313" key="2">
    <source>
        <dbReference type="EMBL" id="MBW4660177.1"/>
    </source>
</evidence>
<dbReference type="InterPro" id="IPR000182">
    <property type="entry name" value="GNAT_dom"/>
</dbReference>
<organism evidence="2 3">
    <name type="scientific">Drouetiella hepatica Uher 2000/2452</name>
    <dbReference type="NCBI Taxonomy" id="904376"/>
    <lineage>
        <taxon>Bacteria</taxon>
        <taxon>Bacillati</taxon>
        <taxon>Cyanobacteriota</taxon>
        <taxon>Cyanophyceae</taxon>
        <taxon>Oculatellales</taxon>
        <taxon>Oculatellaceae</taxon>
        <taxon>Drouetiella</taxon>
    </lineage>
</organism>
<evidence type="ECO:0000313" key="3">
    <source>
        <dbReference type="Proteomes" id="UP000757435"/>
    </source>
</evidence>
<accession>A0A951QBE5</accession>
<name>A0A951QBE5_9CYAN</name>
<dbReference type="PANTHER" id="PTHR13355">
    <property type="entry name" value="GLUCOSAMINE 6-PHOSPHATE N-ACETYLTRANSFERASE"/>
    <property type="match status" value="1"/>
</dbReference>
<sequence length="143" mass="16039">MSNCVQVVSFSEAKAAIQTIRHQVFQQEQNVEPDLDFDGLDDIVPHLIAYYQNEPVGTARIRSLELHKVKLERMAVLSAYRGQGIGKALVQAAIAFAKAQNISEIHLNAQVHAKEFYRKLGFEPYGEEFDEAGITHVAMKKVN</sequence>
<feature type="domain" description="N-acetyltransferase" evidence="1">
    <location>
        <begin position="5"/>
        <end position="143"/>
    </location>
</feature>
<reference evidence="2" key="1">
    <citation type="submission" date="2021-05" db="EMBL/GenBank/DDBJ databases">
        <authorList>
            <person name="Pietrasiak N."/>
            <person name="Ward R."/>
            <person name="Stajich J.E."/>
            <person name="Kurbessoian T."/>
        </authorList>
    </citation>
    <scope>NUCLEOTIDE SEQUENCE</scope>
    <source>
        <strain evidence="2">UHER 2000/2452</strain>
    </source>
</reference>
<proteinExistence type="predicted"/>
<dbReference type="InterPro" id="IPR039143">
    <property type="entry name" value="GNPNAT1-like"/>
</dbReference>
<protein>
    <submittedName>
        <fullName evidence="2">GNAT family N-acetyltransferase</fullName>
    </submittedName>
</protein>
<dbReference type="Proteomes" id="UP000757435">
    <property type="component" value="Unassembled WGS sequence"/>
</dbReference>